<reference evidence="1" key="2">
    <citation type="journal article" date="2020" name="Microorganisms">
        <title>Osmotic Adaptation and Compatible Solute Biosynthesis of Phototrophic Bacteria as Revealed from Genome Analyses.</title>
        <authorList>
            <person name="Imhoff J.F."/>
            <person name="Rahn T."/>
            <person name="Kunzel S."/>
            <person name="Keller A."/>
            <person name="Neulinger S.C."/>
        </authorList>
    </citation>
    <scope>NUCLEOTIDE SEQUENCE</scope>
    <source>
        <strain evidence="1">DSM 11080</strain>
    </source>
</reference>
<reference evidence="1" key="1">
    <citation type="submission" date="2017-08" db="EMBL/GenBank/DDBJ databases">
        <authorList>
            <person name="Imhoff J.F."/>
            <person name="Rahn T."/>
            <person name="Kuenzel S."/>
            <person name="Neulinger S.C."/>
        </authorList>
    </citation>
    <scope>NUCLEOTIDE SEQUENCE</scope>
    <source>
        <strain evidence="1">DSM 11080</strain>
    </source>
</reference>
<gene>
    <name evidence="1" type="ORF">CKO40_20050</name>
</gene>
<name>A0AAJ0U7S3_9GAMM</name>
<dbReference type="RefSeq" id="WP_200348245.1">
    <property type="nucleotide sequence ID" value="NZ_NRSJ01000051.1"/>
</dbReference>
<dbReference type="SUPFAM" id="SSF53335">
    <property type="entry name" value="S-adenosyl-L-methionine-dependent methyltransferases"/>
    <property type="match status" value="1"/>
</dbReference>
<accession>A0AAJ0U7S3</accession>
<organism evidence="1 2">
    <name type="scientific">Halochromatium glycolicum</name>
    <dbReference type="NCBI Taxonomy" id="85075"/>
    <lineage>
        <taxon>Bacteria</taxon>
        <taxon>Pseudomonadati</taxon>
        <taxon>Pseudomonadota</taxon>
        <taxon>Gammaproteobacteria</taxon>
        <taxon>Chromatiales</taxon>
        <taxon>Chromatiaceae</taxon>
        <taxon>Halochromatium</taxon>
    </lineage>
</organism>
<dbReference type="EMBL" id="NRSJ01000051">
    <property type="protein sequence ID" value="MBK1706772.1"/>
    <property type="molecule type" value="Genomic_DNA"/>
</dbReference>
<comment type="caution">
    <text evidence="1">The sequence shown here is derived from an EMBL/GenBank/DDBJ whole genome shotgun (WGS) entry which is preliminary data.</text>
</comment>
<dbReference type="Proteomes" id="UP001296776">
    <property type="component" value="Unassembled WGS sequence"/>
</dbReference>
<dbReference type="InterPro" id="IPR029063">
    <property type="entry name" value="SAM-dependent_MTases_sf"/>
</dbReference>
<protein>
    <submittedName>
        <fullName evidence="1">Uncharacterized protein</fullName>
    </submittedName>
</protein>
<dbReference type="AlphaFoldDB" id="A0AAJ0U7S3"/>
<evidence type="ECO:0000313" key="2">
    <source>
        <dbReference type="Proteomes" id="UP001296776"/>
    </source>
</evidence>
<evidence type="ECO:0000313" key="1">
    <source>
        <dbReference type="EMBL" id="MBK1706772.1"/>
    </source>
</evidence>
<keyword evidence="2" id="KW-1185">Reference proteome</keyword>
<dbReference type="Gene3D" id="3.40.50.150">
    <property type="entry name" value="Vaccinia Virus protein VP39"/>
    <property type="match status" value="1"/>
</dbReference>
<sequence length="83" mass="8872">MRAIKLFNQQCMLVDDVDSLGLTVNGLFEPAETRSLLGLARPGDRILDVGANIGYYSVLLAERVGAGDQVIAVEPRGSPRSKG</sequence>
<proteinExistence type="predicted"/>